<accession>A0A3G8JPG2</accession>
<dbReference type="Proteomes" id="UP000271469">
    <property type="component" value="Chromosome"/>
</dbReference>
<dbReference type="EMBL" id="CP033972">
    <property type="protein sequence ID" value="AZG46977.1"/>
    <property type="molecule type" value="Genomic_DNA"/>
</dbReference>
<sequence length="397" mass="40461">MTEIPEHDRQSGQPTVGGGSWVAPGTTGPAPDIGAHLPPPGWAPVPDTRPPGYQPQADVRSPQPQWGVGGTDPGAWANPLSAHKPGIIPLRPLTVGDLVQATFTALRRSPGTYFGLTFATWMVFAVVAAVLGGLGLTVLVAVDASGGDLAEAGLISGIMLVGVLSGVVTAALCGVLAYPVNQQAVGRAPTPGETWRHTRSRLLPLVGLYLVVIAAAALVGGPLFVLSIWSLSSGGALIVVGLAALVVIAVAGTWLSVRIALCLPILVVERLGVVESIRRSFRLTSRVFWRTFGVLLLVVVLTSIAAAVISGALQSIAVLLVGVGGSDVGFSPLAIVGIGLPILGSVLSNVAIQPCIAITVALLHMDARIRTEGFDLVLAGGAAEVAAGRHADGWSAS</sequence>
<feature type="compositionally biased region" description="Pro residues" evidence="1">
    <location>
        <begin position="37"/>
        <end position="53"/>
    </location>
</feature>
<evidence type="ECO:0008006" key="5">
    <source>
        <dbReference type="Google" id="ProtNLM"/>
    </source>
</evidence>
<feature type="transmembrane region" description="Helical" evidence="2">
    <location>
        <begin position="235"/>
        <end position="266"/>
    </location>
</feature>
<feature type="transmembrane region" description="Helical" evidence="2">
    <location>
        <begin position="333"/>
        <end position="363"/>
    </location>
</feature>
<proteinExistence type="predicted"/>
<name>A0A3G8JPG2_9ACTN</name>
<evidence type="ECO:0000313" key="3">
    <source>
        <dbReference type="EMBL" id="AZG46977.1"/>
    </source>
</evidence>
<organism evidence="3 4">
    <name type="scientific">Gordonia insulae</name>
    <dbReference type="NCBI Taxonomy" id="2420509"/>
    <lineage>
        <taxon>Bacteria</taxon>
        <taxon>Bacillati</taxon>
        <taxon>Actinomycetota</taxon>
        <taxon>Actinomycetes</taxon>
        <taxon>Mycobacteriales</taxon>
        <taxon>Gordoniaceae</taxon>
        <taxon>Gordonia</taxon>
    </lineage>
</organism>
<keyword evidence="2" id="KW-1133">Transmembrane helix</keyword>
<feature type="transmembrane region" description="Helical" evidence="2">
    <location>
        <begin position="113"/>
        <end position="142"/>
    </location>
</feature>
<dbReference type="KEGG" id="gom:D7316_03582"/>
<feature type="region of interest" description="Disordered" evidence="1">
    <location>
        <begin position="1"/>
        <end position="69"/>
    </location>
</feature>
<feature type="transmembrane region" description="Helical" evidence="2">
    <location>
        <begin position="154"/>
        <end position="181"/>
    </location>
</feature>
<protein>
    <recommendedName>
        <fullName evidence="5">Glycerophosphoryl diester phosphodiesterase membrane domain-containing protein</fullName>
    </recommendedName>
</protein>
<keyword evidence="2" id="KW-0812">Transmembrane</keyword>
<evidence type="ECO:0000256" key="2">
    <source>
        <dbReference type="SAM" id="Phobius"/>
    </source>
</evidence>
<gene>
    <name evidence="3" type="ORF">D7316_03582</name>
</gene>
<dbReference type="AlphaFoldDB" id="A0A3G8JPG2"/>
<feature type="transmembrane region" description="Helical" evidence="2">
    <location>
        <begin position="202"/>
        <end position="229"/>
    </location>
</feature>
<dbReference type="OrthoDB" id="121140at2"/>
<reference evidence="3 4" key="1">
    <citation type="submission" date="2018-11" db="EMBL/GenBank/DDBJ databases">
        <title>Gordonia insulae sp. nov., isolated from an island soil.</title>
        <authorList>
            <person name="Kim Y.S."/>
            <person name="Kim S.B."/>
        </authorList>
    </citation>
    <scope>NUCLEOTIDE SEQUENCE [LARGE SCALE GENOMIC DNA]</scope>
    <source>
        <strain evidence="3 4">MMS17-SY073</strain>
    </source>
</reference>
<evidence type="ECO:0000313" key="4">
    <source>
        <dbReference type="Proteomes" id="UP000271469"/>
    </source>
</evidence>
<feature type="compositionally biased region" description="Basic and acidic residues" evidence="1">
    <location>
        <begin position="1"/>
        <end position="10"/>
    </location>
</feature>
<evidence type="ECO:0000256" key="1">
    <source>
        <dbReference type="SAM" id="MobiDB-lite"/>
    </source>
</evidence>
<dbReference type="RefSeq" id="WP_124709411.1">
    <property type="nucleotide sequence ID" value="NZ_CP033972.1"/>
</dbReference>
<keyword evidence="2" id="KW-0472">Membrane</keyword>
<feature type="transmembrane region" description="Helical" evidence="2">
    <location>
        <begin position="287"/>
        <end position="313"/>
    </location>
</feature>
<keyword evidence="4" id="KW-1185">Reference proteome</keyword>